<comment type="caution">
    <text evidence="14">The sequence shown here is derived from an EMBL/GenBank/DDBJ whole genome shotgun (WGS) entry which is preliminary data.</text>
</comment>
<keyword evidence="8" id="KW-0119">Carbohydrate metabolism</keyword>
<dbReference type="PROSITE" id="PS51910">
    <property type="entry name" value="GH18_2"/>
    <property type="match status" value="1"/>
</dbReference>
<evidence type="ECO:0000313" key="14">
    <source>
        <dbReference type="EMBL" id="KAK7750235.1"/>
    </source>
</evidence>
<protein>
    <recommendedName>
        <fullName evidence="3">chitinase</fullName>
        <ecNumber evidence="3">3.2.1.14</ecNumber>
    </recommendedName>
</protein>
<dbReference type="GO" id="GO:0000272">
    <property type="term" value="P:polysaccharide catabolic process"/>
    <property type="evidence" value="ECO:0007669"/>
    <property type="project" value="UniProtKB-KW"/>
</dbReference>
<dbReference type="GO" id="GO:0008843">
    <property type="term" value="F:endochitinase activity"/>
    <property type="evidence" value="ECO:0007669"/>
    <property type="project" value="UniProtKB-EC"/>
</dbReference>
<evidence type="ECO:0000256" key="7">
    <source>
        <dbReference type="ARBA" id="ARBA00023024"/>
    </source>
</evidence>
<evidence type="ECO:0000256" key="9">
    <source>
        <dbReference type="ARBA" id="ARBA00023295"/>
    </source>
</evidence>
<dbReference type="Pfam" id="PF00704">
    <property type="entry name" value="Glyco_hydro_18"/>
    <property type="match status" value="1"/>
</dbReference>
<dbReference type="InterPro" id="IPR001579">
    <property type="entry name" value="Glyco_hydro_18_chit_AS"/>
</dbReference>
<dbReference type="InterPro" id="IPR045321">
    <property type="entry name" value="Cts1-like"/>
</dbReference>
<dbReference type="GO" id="GO:0008061">
    <property type="term" value="F:chitin binding"/>
    <property type="evidence" value="ECO:0007669"/>
    <property type="project" value="UniProtKB-KW"/>
</dbReference>
<dbReference type="AlphaFoldDB" id="A0AAN9UQ53"/>
<accession>A0AAN9UQ53</accession>
<comment type="similarity">
    <text evidence="11">Belongs to the glycosyl hydrolase 18 family. Chitinase class III subfamily.</text>
</comment>
<evidence type="ECO:0000256" key="2">
    <source>
        <dbReference type="ARBA" id="ARBA00004613"/>
    </source>
</evidence>
<evidence type="ECO:0000256" key="3">
    <source>
        <dbReference type="ARBA" id="ARBA00012729"/>
    </source>
</evidence>
<keyword evidence="15" id="KW-1185">Reference proteome</keyword>
<dbReference type="EC" id="3.2.1.14" evidence="3"/>
<dbReference type="CDD" id="cd02877">
    <property type="entry name" value="GH18_hevamine_XipI_class_III"/>
    <property type="match status" value="1"/>
</dbReference>
<keyword evidence="6 12" id="KW-0378">Hydrolase</keyword>
<keyword evidence="10" id="KW-0624">Polysaccharide degradation</keyword>
<dbReference type="SUPFAM" id="SSF51445">
    <property type="entry name" value="(Trans)glycosidases"/>
    <property type="match status" value="1"/>
</dbReference>
<comment type="subcellular location">
    <subcellularLocation>
        <location evidence="2">Secreted</location>
    </subcellularLocation>
</comment>
<dbReference type="Gene3D" id="3.20.20.80">
    <property type="entry name" value="Glycosidases"/>
    <property type="match status" value="1"/>
</dbReference>
<evidence type="ECO:0000259" key="13">
    <source>
        <dbReference type="PROSITE" id="PS51910"/>
    </source>
</evidence>
<keyword evidence="5" id="KW-0147">Chitin-binding</keyword>
<dbReference type="InterPro" id="IPR017853">
    <property type="entry name" value="GH"/>
</dbReference>
<dbReference type="GO" id="GO:0005576">
    <property type="term" value="C:extracellular region"/>
    <property type="evidence" value="ECO:0007669"/>
    <property type="project" value="UniProtKB-SubCell"/>
</dbReference>
<evidence type="ECO:0000256" key="4">
    <source>
        <dbReference type="ARBA" id="ARBA00022525"/>
    </source>
</evidence>
<dbReference type="InterPro" id="IPR050542">
    <property type="entry name" value="Glycosyl_Hydrlase18_Chitinase"/>
</dbReference>
<keyword evidence="9 12" id="KW-0326">Glycosidase</keyword>
<feature type="domain" description="GH18" evidence="13">
    <location>
        <begin position="32"/>
        <end position="339"/>
    </location>
</feature>
<dbReference type="PANTHER" id="PTHR45708">
    <property type="entry name" value="ENDOCHITINASE"/>
    <property type="match status" value="1"/>
</dbReference>
<dbReference type="InterPro" id="IPR001223">
    <property type="entry name" value="Glyco_hydro18_cat"/>
</dbReference>
<evidence type="ECO:0000313" key="15">
    <source>
        <dbReference type="Proteomes" id="UP001320420"/>
    </source>
</evidence>
<evidence type="ECO:0000256" key="12">
    <source>
        <dbReference type="RuleBase" id="RU000489"/>
    </source>
</evidence>
<evidence type="ECO:0000256" key="8">
    <source>
        <dbReference type="ARBA" id="ARBA00023277"/>
    </source>
</evidence>
<gene>
    <name evidence="14" type="primary">CHI2</name>
    <name evidence="14" type="ORF">SLS62_007865</name>
</gene>
<evidence type="ECO:0000256" key="5">
    <source>
        <dbReference type="ARBA" id="ARBA00022669"/>
    </source>
</evidence>
<evidence type="ECO:0000256" key="10">
    <source>
        <dbReference type="ARBA" id="ARBA00023326"/>
    </source>
</evidence>
<name>A0AAN9UQ53_9PEZI</name>
<evidence type="ECO:0000256" key="1">
    <source>
        <dbReference type="ARBA" id="ARBA00000822"/>
    </source>
</evidence>
<dbReference type="Proteomes" id="UP001320420">
    <property type="component" value="Unassembled WGS sequence"/>
</dbReference>
<proteinExistence type="inferred from homology"/>
<comment type="catalytic activity">
    <reaction evidence="1">
        <text>Random endo-hydrolysis of N-acetyl-beta-D-glucosaminide (1-&gt;4)-beta-linkages in chitin and chitodextrins.</text>
        <dbReference type="EC" id="3.2.1.14"/>
    </reaction>
</comment>
<reference evidence="14 15" key="1">
    <citation type="submission" date="2024-02" db="EMBL/GenBank/DDBJ databases">
        <title>De novo assembly and annotation of 12 fungi associated with fruit tree decline syndrome in Ontario, Canada.</title>
        <authorList>
            <person name="Sulman M."/>
            <person name="Ellouze W."/>
            <person name="Ilyukhin E."/>
        </authorList>
    </citation>
    <scope>NUCLEOTIDE SEQUENCE [LARGE SCALE GENOMIC DNA]</scope>
    <source>
        <strain evidence="14 15">M11/M66-122</strain>
    </source>
</reference>
<sequence length="342" mass="36042">MRSSTVYSYLGLMAGAATALPSALKSRQATGAQNVVYWGQNGGGTVENNDLSTYCSSTAGIDIIVLSFLYQWGTGSEIPSGTIGQSCTISTSGEGQNCDNLTAAITTCQSAGVKVILSLGGATASYSLSSQAEAESIGEYLWQAYGKSGNSTVARPFGDVVIDGFDFDIEVNRGSEFYPAMISTLRTSFASDPSKAYYITGAPQCPIPEPNMGVIIGNATFDYLWPQFYNNNNYTYPCALPVNGNAAFNYDDWVEWTAGTPSKDAQIFIGVPAAPLAANGAPTGETYYATPAQLADIVADKKTNDRFGGVMLWSAGFSDSNVNNGCNFAQEVRSILDTGAPC</sequence>
<evidence type="ECO:0000256" key="11">
    <source>
        <dbReference type="ARBA" id="ARBA00025727"/>
    </source>
</evidence>
<keyword evidence="7" id="KW-0146">Chitin degradation</keyword>
<keyword evidence="4" id="KW-0964">Secreted</keyword>
<dbReference type="EMBL" id="JAKJXP020000068">
    <property type="protein sequence ID" value="KAK7750235.1"/>
    <property type="molecule type" value="Genomic_DNA"/>
</dbReference>
<evidence type="ECO:0000256" key="6">
    <source>
        <dbReference type="ARBA" id="ARBA00022801"/>
    </source>
</evidence>
<organism evidence="14 15">
    <name type="scientific">Diatrype stigma</name>
    <dbReference type="NCBI Taxonomy" id="117547"/>
    <lineage>
        <taxon>Eukaryota</taxon>
        <taxon>Fungi</taxon>
        <taxon>Dikarya</taxon>
        <taxon>Ascomycota</taxon>
        <taxon>Pezizomycotina</taxon>
        <taxon>Sordariomycetes</taxon>
        <taxon>Xylariomycetidae</taxon>
        <taxon>Xylariales</taxon>
        <taxon>Diatrypaceae</taxon>
        <taxon>Diatrype</taxon>
    </lineage>
</organism>
<dbReference type="GO" id="GO:0006032">
    <property type="term" value="P:chitin catabolic process"/>
    <property type="evidence" value="ECO:0007669"/>
    <property type="project" value="UniProtKB-KW"/>
</dbReference>
<dbReference type="PROSITE" id="PS01095">
    <property type="entry name" value="GH18_1"/>
    <property type="match status" value="1"/>
</dbReference>
<dbReference type="PANTHER" id="PTHR45708:SF49">
    <property type="entry name" value="ENDOCHITINASE"/>
    <property type="match status" value="1"/>
</dbReference>